<gene>
    <name evidence="1" type="ORF">RISK_003153</name>
</gene>
<dbReference type="Proteomes" id="UP000036367">
    <property type="component" value="Unassembled WGS sequence"/>
</dbReference>
<reference evidence="1" key="1">
    <citation type="submission" date="2015-05" db="EMBL/GenBank/DDBJ databases">
        <title>Permanent draft genome of Rhodopirellula islandicus K833.</title>
        <authorList>
            <person name="Kizina J."/>
            <person name="Richter M."/>
            <person name="Glockner F.O."/>
            <person name="Harder J."/>
        </authorList>
    </citation>
    <scope>NUCLEOTIDE SEQUENCE [LARGE SCALE GENOMIC DNA]</scope>
    <source>
        <strain evidence="1">K833</strain>
    </source>
</reference>
<accession>A0A0J1BEB8</accession>
<sequence length="335" mass="36788">MLEHFESPMKRIHSMESDSHRQTRLFQVGLAIAVWSGWISATLVLSSAWGPHSVFAQQPIAKATWGVNSGVVRLPPGLVAQSMPRDRFNQLLFLGTPKLTHGDVGDVTDLVRQNSSLFGLAIMATVVQEDGEYQLREVGLGHSYLIGKRPTIVNSEKAESLGADLGMIASRVLAKNEAMMDPPIVVIQTTSLIVFDVTAVMSINAQHVDRRMRHLIWTHPQTGRTAMAVWLLNEELTPPGARQWAIESAMPIHLIPADTVEDRAIHVDGNEISWTIPSDRAFALQKLPGKTSIPWTPALREHLGNRGLDEASLGRMLDAINDAIASATGSRTQNR</sequence>
<dbReference type="EMBL" id="LECT01000025">
    <property type="protein sequence ID" value="KLU04885.1"/>
    <property type="molecule type" value="Genomic_DNA"/>
</dbReference>
<comment type="caution">
    <text evidence="1">The sequence shown here is derived from an EMBL/GenBank/DDBJ whole genome shotgun (WGS) entry which is preliminary data.</text>
</comment>
<dbReference type="STRING" id="595434.RISK_003153"/>
<name>A0A0J1BEB8_RHOIS</name>
<dbReference type="AlphaFoldDB" id="A0A0J1BEB8"/>
<dbReference type="PATRIC" id="fig|595434.4.peg.3005"/>
<protein>
    <submittedName>
        <fullName evidence="1">Uncharacterized protein</fullName>
    </submittedName>
</protein>
<evidence type="ECO:0000313" key="1">
    <source>
        <dbReference type="EMBL" id="KLU04885.1"/>
    </source>
</evidence>
<evidence type="ECO:0000313" key="2">
    <source>
        <dbReference type="Proteomes" id="UP000036367"/>
    </source>
</evidence>
<keyword evidence="2" id="KW-1185">Reference proteome</keyword>
<organism evidence="1 2">
    <name type="scientific">Rhodopirellula islandica</name>
    <dbReference type="NCBI Taxonomy" id="595434"/>
    <lineage>
        <taxon>Bacteria</taxon>
        <taxon>Pseudomonadati</taxon>
        <taxon>Planctomycetota</taxon>
        <taxon>Planctomycetia</taxon>
        <taxon>Pirellulales</taxon>
        <taxon>Pirellulaceae</taxon>
        <taxon>Rhodopirellula</taxon>
    </lineage>
</organism>
<proteinExistence type="predicted"/>